<dbReference type="Gene3D" id="1.25.40.20">
    <property type="entry name" value="Ankyrin repeat-containing domain"/>
    <property type="match status" value="1"/>
</dbReference>
<proteinExistence type="predicted"/>
<organism evidence="4 5">
    <name type="scientific">Aspergillus sergii</name>
    <dbReference type="NCBI Taxonomy" id="1034303"/>
    <lineage>
        <taxon>Eukaryota</taxon>
        <taxon>Fungi</taxon>
        <taxon>Dikarya</taxon>
        <taxon>Ascomycota</taxon>
        <taxon>Pezizomycotina</taxon>
        <taxon>Eurotiomycetes</taxon>
        <taxon>Eurotiomycetidae</taxon>
        <taxon>Eurotiales</taxon>
        <taxon>Aspergillaceae</taxon>
        <taxon>Aspergillus</taxon>
        <taxon>Aspergillus subgen. Circumdati</taxon>
    </lineage>
</organism>
<dbReference type="AlphaFoldDB" id="A0A5N6XAL6"/>
<dbReference type="PROSITE" id="PS50088">
    <property type="entry name" value="ANK_REPEAT"/>
    <property type="match status" value="1"/>
</dbReference>
<evidence type="ECO:0000256" key="1">
    <source>
        <dbReference type="ARBA" id="ARBA00022737"/>
    </source>
</evidence>
<evidence type="ECO:0000256" key="2">
    <source>
        <dbReference type="ARBA" id="ARBA00023043"/>
    </source>
</evidence>
<reference evidence="5" key="1">
    <citation type="submission" date="2019-04" db="EMBL/GenBank/DDBJ databases">
        <title>Friends and foes A comparative genomics studyof 23 Aspergillus species from section Flavi.</title>
        <authorList>
            <consortium name="DOE Joint Genome Institute"/>
            <person name="Kjaerbolling I."/>
            <person name="Vesth T."/>
            <person name="Frisvad J.C."/>
            <person name="Nybo J.L."/>
            <person name="Theobald S."/>
            <person name="Kildgaard S."/>
            <person name="Isbrandt T."/>
            <person name="Kuo A."/>
            <person name="Sato A."/>
            <person name="Lyhne E.K."/>
            <person name="Kogle M.E."/>
            <person name="Wiebenga A."/>
            <person name="Kun R.S."/>
            <person name="Lubbers R.J."/>
            <person name="Makela M.R."/>
            <person name="Barry K."/>
            <person name="Chovatia M."/>
            <person name="Clum A."/>
            <person name="Daum C."/>
            <person name="Haridas S."/>
            <person name="He G."/>
            <person name="LaButti K."/>
            <person name="Lipzen A."/>
            <person name="Mondo S."/>
            <person name="Riley R."/>
            <person name="Salamov A."/>
            <person name="Simmons B.A."/>
            <person name="Magnuson J.K."/>
            <person name="Henrissat B."/>
            <person name="Mortensen U.H."/>
            <person name="Larsen T.O."/>
            <person name="Devries R.P."/>
            <person name="Grigoriev I.V."/>
            <person name="Machida M."/>
            <person name="Baker S.E."/>
            <person name="Andersen M.R."/>
        </authorList>
    </citation>
    <scope>NUCLEOTIDE SEQUENCE [LARGE SCALE GENOMIC DNA]</scope>
    <source>
        <strain evidence="5">CBS 130017</strain>
    </source>
</reference>
<dbReference type="InterPro" id="IPR050776">
    <property type="entry name" value="Ank_Repeat/CDKN_Inhibitor"/>
</dbReference>
<dbReference type="PANTHER" id="PTHR24201:SF2">
    <property type="entry name" value="ANKYRIN REPEAT DOMAIN-CONTAINING PROTEIN 42"/>
    <property type="match status" value="1"/>
</dbReference>
<evidence type="ECO:0000313" key="4">
    <source>
        <dbReference type="EMBL" id="KAE8330305.1"/>
    </source>
</evidence>
<dbReference type="SMART" id="SM00248">
    <property type="entry name" value="ANK"/>
    <property type="match status" value="2"/>
</dbReference>
<dbReference type="Pfam" id="PF12796">
    <property type="entry name" value="Ank_2"/>
    <property type="match status" value="1"/>
</dbReference>
<keyword evidence="2 3" id="KW-0040">ANK repeat</keyword>
<dbReference type="PROSITE" id="PS50297">
    <property type="entry name" value="ANK_REP_REGION"/>
    <property type="match status" value="1"/>
</dbReference>
<protein>
    <submittedName>
        <fullName evidence="4">Uncharacterized protein</fullName>
    </submittedName>
</protein>
<gene>
    <name evidence="4" type="ORF">BDV39DRAFT_202110</name>
</gene>
<accession>A0A5N6XAL6</accession>
<keyword evidence="5" id="KW-1185">Reference proteome</keyword>
<dbReference type="Proteomes" id="UP000325945">
    <property type="component" value="Unassembled WGS sequence"/>
</dbReference>
<dbReference type="InterPro" id="IPR002110">
    <property type="entry name" value="Ankyrin_rpt"/>
</dbReference>
<evidence type="ECO:0000256" key="3">
    <source>
        <dbReference type="PROSITE-ProRule" id="PRU00023"/>
    </source>
</evidence>
<sequence>MSPERPVREPVADLATLKTEFTKIRNTIRGELPHIHAFVDEAQSLVEAQGISNLIGPHGRTLMHFAAMSECSCILVSLLRGGASTETCDVYRRTPLSWAAEYGAVGSVEVLLRSGARINTRCWQGSTPVSYLVEAGPPTGPIGQPALHRCEHDATKECLLRHGAKGD</sequence>
<keyword evidence="1" id="KW-0677">Repeat</keyword>
<feature type="repeat" description="ANK" evidence="3">
    <location>
        <begin position="91"/>
        <end position="123"/>
    </location>
</feature>
<dbReference type="EMBL" id="ML741774">
    <property type="protein sequence ID" value="KAE8330305.1"/>
    <property type="molecule type" value="Genomic_DNA"/>
</dbReference>
<dbReference type="PANTHER" id="PTHR24201">
    <property type="entry name" value="ANK_REP_REGION DOMAIN-CONTAINING PROTEIN"/>
    <property type="match status" value="1"/>
</dbReference>
<dbReference type="SUPFAM" id="SSF48403">
    <property type="entry name" value="Ankyrin repeat"/>
    <property type="match status" value="1"/>
</dbReference>
<name>A0A5N6XAL6_9EURO</name>
<evidence type="ECO:0000313" key="5">
    <source>
        <dbReference type="Proteomes" id="UP000325945"/>
    </source>
</evidence>
<dbReference type="InterPro" id="IPR036770">
    <property type="entry name" value="Ankyrin_rpt-contain_sf"/>
</dbReference>